<name>A0A6A6V465_9PLEO</name>
<accession>A0A6A6V465</accession>
<feature type="compositionally biased region" description="Basic residues" evidence="2">
    <location>
        <begin position="284"/>
        <end position="294"/>
    </location>
</feature>
<feature type="compositionally biased region" description="Basic and acidic residues" evidence="2">
    <location>
        <begin position="302"/>
        <end position="314"/>
    </location>
</feature>
<gene>
    <name evidence="3" type="ORF">M011DRAFT_470254</name>
</gene>
<evidence type="ECO:0000313" key="3">
    <source>
        <dbReference type="EMBL" id="KAF2744666.1"/>
    </source>
</evidence>
<keyword evidence="4" id="KW-1185">Reference proteome</keyword>
<evidence type="ECO:0000256" key="1">
    <source>
        <dbReference type="SAM" id="Coils"/>
    </source>
</evidence>
<dbReference type="EMBL" id="MU006587">
    <property type="protein sequence ID" value="KAF2744666.1"/>
    <property type="molecule type" value="Genomic_DNA"/>
</dbReference>
<reference evidence="3" key="1">
    <citation type="journal article" date="2020" name="Stud. Mycol.">
        <title>101 Dothideomycetes genomes: a test case for predicting lifestyles and emergence of pathogens.</title>
        <authorList>
            <person name="Haridas S."/>
            <person name="Albert R."/>
            <person name="Binder M."/>
            <person name="Bloem J."/>
            <person name="Labutti K."/>
            <person name="Salamov A."/>
            <person name="Andreopoulos B."/>
            <person name="Baker S."/>
            <person name="Barry K."/>
            <person name="Bills G."/>
            <person name="Bluhm B."/>
            <person name="Cannon C."/>
            <person name="Castanera R."/>
            <person name="Culley D."/>
            <person name="Daum C."/>
            <person name="Ezra D."/>
            <person name="Gonzalez J."/>
            <person name="Henrissat B."/>
            <person name="Kuo A."/>
            <person name="Liang C."/>
            <person name="Lipzen A."/>
            <person name="Lutzoni F."/>
            <person name="Magnuson J."/>
            <person name="Mondo S."/>
            <person name="Nolan M."/>
            <person name="Ohm R."/>
            <person name="Pangilinan J."/>
            <person name="Park H.-J."/>
            <person name="Ramirez L."/>
            <person name="Alfaro M."/>
            <person name="Sun H."/>
            <person name="Tritt A."/>
            <person name="Yoshinaga Y."/>
            <person name="Zwiers L.-H."/>
            <person name="Turgeon B."/>
            <person name="Goodwin S."/>
            <person name="Spatafora J."/>
            <person name="Crous P."/>
            <person name="Grigoriev I."/>
        </authorList>
    </citation>
    <scope>NUCLEOTIDE SEQUENCE</scope>
    <source>
        <strain evidence="3">CBS 119925</strain>
    </source>
</reference>
<keyword evidence="1" id="KW-0175">Coiled coil</keyword>
<feature type="coiled-coil region" evidence="1">
    <location>
        <begin position="189"/>
        <end position="217"/>
    </location>
</feature>
<sequence>MSESAGPICKARLLSDPTAKTECDQPATSLDGRFCPFHSRQCQGLYRGYKRRNSQLDTLAAAQPEFLSTTKFSLVNQTFQTLTDKETLNNVFQYLFRRYNLLERVIRGRKLHHSHFFAIDHDYGHEKYLRQLQNEKQIVSKALERLGKQISQVLYKEKSWASWVRERQDEEESTRENESQKVKLEAQLFRRHQKEIARRQREQKEKERQRLQDVLLEQAYTEKMSESAEAQDAWDPIQDVVEDDKANYKALIEYFLMLKDDEEETETEEAITNENVSATPMSKAAKKRAKKAKTPAKPPSGTDDKHGGKSDTIEMETRSQIRKRLQEGVVYARQRGFHILGSLETPPGLYEKSAPIPDEEIDVLLEEIAEVKMLLFCRLLLSQASLLPTAVEANSVEEFLDHAEVTMESLRDLCLKVERPSLQDVRDACADFVRAKGGDKQEDSDDDADTEESEEHDEEKVIPSMYDMSFAPPDRSIPSVFKTKREQALQREREQKRKALGDVALQLPELETEEKGKRVRIKICGRYINHYPSEKALPRGGWYHFCIIAKDSDLHDAIQLCRNWNEFFELNTLCLYHYFPASKWMVWVGDQEKLQLLRLGFIPYFQCDRANLMTMHHQTGSRGLARRSHCIREARNFICGHIKRNDAASRRLIQYLSMMTFELILLVRDAKTGKILVKPPKEERWLVREKVGWGRASRNEYEVLAKVDAEFFEKMDKQRKWHFSFDDHYDLYIWDATTHGRSFDFLYQRLVEALIKAHRVEKPRDLYNVVAPILTTLTADPTTQRVRSIRPGEEAESLLDKLDKPDTKYSITVSIDPDNMNDGKYLNYFDRIKYNEADALEDEILFPEEADGEPTDNLFRADNSLMTQLEQGRIGDIRRFACDLDSDEDTEDAFSERLGSDENMMDDEEANDEDDWMDEDDDEADGWMSNLLAADQRQEPKPMPEVTEEEWDELSAKFSSYLSLGSGFTRQHYDRQRSVFNFNELVKPDSPMKHFDLSFLPAKLRENDEDTMAALRFSFAKAKDYNDMRDEVMRPQWERFITRRKAKIFKQAFHQADWAPDTRRKWFIQESMIRQMDEYQMSKLTLGPFEMIRSMGLMEKMPMEETRIVDDVFRAYAAISLFYEGEEFMKSRDAALFSISLFKDFLEEHPFLNQEARAKQVPNRRTAQCNKMLPADFFAEWDRICRANNREMEDGEIDHFYPCEWDKAVRPKLARLYKAGIICNSYSDGAAGTAIAHAEPGRDLDLYMDYRLGLGHITRLPHLVDPRDFSGPKLLGRAQNFTRQHPDARFAVLRTWSSEHFYPLMLGYENRLNMSFLDGRGRAWEWKFIPKDMPFSEWSIHEQLRLRIKPFEGFFGDRVVVAMDMFLVMGRDAEECRMLAAATTFAAQTEPWRMEIDFWRSFVGVDVGFLEGLDARWLETVREG</sequence>
<organism evidence="3 4">
    <name type="scientific">Sporormia fimetaria CBS 119925</name>
    <dbReference type="NCBI Taxonomy" id="1340428"/>
    <lineage>
        <taxon>Eukaryota</taxon>
        <taxon>Fungi</taxon>
        <taxon>Dikarya</taxon>
        <taxon>Ascomycota</taxon>
        <taxon>Pezizomycotina</taxon>
        <taxon>Dothideomycetes</taxon>
        <taxon>Pleosporomycetidae</taxon>
        <taxon>Pleosporales</taxon>
        <taxon>Sporormiaceae</taxon>
        <taxon>Sporormia</taxon>
    </lineage>
</organism>
<feature type="compositionally biased region" description="Acidic residues" evidence="2">
    <location>
        <begin position="442"/>
        <end position="457"/>
    </location>
</feature>
<dbReference type="Proteomes" id="UP000799440">
    <property type="component" value="Unassembled WGS sequence"/>
</dbReference>
<proteinExistence type="predicted"/>
<evidence type="ECO:0000313" key="4">
    <source>
        <dbReference type="Proteomes" id="UP000799440"/>
    </source>
</evidence>
<protein>
    <submittedName>
        <fullName evidence="3">Uncharacterized protein</fullName>
    </submittedName>
</protein>
<feature type="compositionally biased region" description="Acidic residues" evidence="2">
    <location>
        <begin position="903"/>
        <end position="921"/>
    </location>
</feature>
<feature type="region of interest" description="Disordered" evidence="2">
    <location>
        <begin position="887"/>
        <end position="921"/>
    </location>
</feature>
<dbReference type="OrthoDB" id="5326588at2759"/>
<evidence type="ECO:0000256" key="2">
    <source>
        <dbReference type="SAM" id="MobiDB-lite"/>
    </source>
</evidence>
<feature type="region of interest" description="Disordered" evidence="2">
    <location>
        <begin position="436"/>
        <end position="477"/>
    </location>
</feature>
<feature type="region of interest" description="Disordered" evidence="2">
    <location>
        <begin position="278"/>
        <end position="314"/>
    </location>
</feature>